<reference evidence="8" key="1">
    <citation type="submission" date="2013-11" db="EMBL/GenBank/DDBJ databases">
        <title>Genome sequence of the fusiform rust pathogen reveals effectors for host alternation and coevolution with pine.</title>
        <authorList>
            <consortium name="DOE Joint Genome Institute"/>
            <person name="Smith K."/>
            <person name="Pendleton A."/>
            <person name="Kubisiak T."/>
            <person name="Anderson C."/>
            <person name="Salamov A."/>
            <person name="Aerts A."/>
            <person name="Riley R."/>
            <person name="Clum A."/>
            <person name="Lindquist E."/>
            <person name="Ence D."/>
            <person name="Campbell M."/>
            <person name="Kronenberg Z."/>
            <person name="Feau N."/>
            <person name="Dhillon B."/>
            <person name="Hamelin R."/>
            <person name="Burleigh J."/>
            <person name="Smith J."/>
            <person name="Yandell M."/>
            <person name="Nelson C."/>
            <person name="Grigoriev I."/>
            <person name="Davis J."/>
        </authorList>
    </citation>
    <scope>NUCLEOTIDE SEQUENCE</scope>
    <source>
        <strain evidence="8">G11</strain>
    </source>
</reference>
<feature type="compositionally biased region" description="Polar residues" evidence="6">
    <location>
        <begin position="1"/>
        <end position="11"/>
    </location>
</feature>
<evidence type="ECO:0000256" key="2">
    <source>
        <dbReference type="ARBA" id="ARBA00022723"/>
    </source>
</evidence>
<dbReference type="Pfam" id="PF00172">
    <property type="entry name" value="Zn_clus"/>
    <property type="match status" value="1"/>
</dbReference>
<evidence type="ECO:0000259" key="7">
    <source>
        <dbReference type="PROSITE" id="PS50048"/>
    </source>
</evidence>
<keyword evidence="3" id="KW-0805">Transcription regulation</keyword>
<keyword evidence="4" id="KW-0804">Transcription</keyword>
<comment type="subcellular location">
    <subcellularLocation>
        <location evidence="1">Nucleus</location>
    </subcellularLocation>
</comment>
<dbReference type="AlphaFoldDB" id="A0A9P6NIR4"/>
<feature type="region of interest" description="Disordered" evidence="6">
    <location>
        <begin position="128"/>
        <end position="148"/>
    </location>
</feature>
<keyword evidence="5" id="KW-0539">Nucleus</keyword>
<dbReference type="SMART" id="SM00066">
    <property type="entry name" value="GAL4"/>
    <property type="match status" value="1"/>
</dbReference>
<dbReference type="PANTHER" id="PTHR47338:SF29">
    <property type="entry name" value="ZN(2)-C6 FUNGAL-TYPE DOMAIN-CONTAINING PROTEIN"/>
    <property type="match status" value="1"/>
</dbReference>
<proteinExistence type="predicted"/>
<name>A0A9P6NIR4_9BASI</name>
<evidence type="ECO:0000256" key="1">
    <source>
        <dbReference type="ARBA" id="ARBA00004123"/>
    </source>
</evidence>
<dbReference type="SMART" id="SM00906">
    <property type="entry name" value="Fungal_trans"/>
    <property type="match status" value="1"/>
</dbReference>
<evidence type="ECO:0000256" key="3">
    <source>
        <dbReference type="ARBA" id="ARBA00023015"/>
    </source>
</evidence>
<dbReference type="GO" id="GO:0003677">
    <property type="term" value="F:DNA binding"/>
    <property type="evidence" value="ECO:0007669"/>
    <property type="project" value="InterPro"/>
</dbReference>
<evidence type="ECO:0000313" key="8">
    <source>
        <dbReference type="EMBL" id="KAG0144331.1"/>
    </source>
</evidence>
<accession>A0A9P6NIR4</accession>
<protein>
    <recommendedName>
        <fullName evidence="7">Zn(2)-C6 fungal-type domain-containing protein</fullName>
    </recommendedName>
</protein>
<dbReference type="GO" id="GO:0000981">
    <property type="term" value="F:DNA-binding transcription factor activity, RNA polymerase II-specific"/>
    <property type="evidence" value="ECO:0007669"/>
    <property type="project" value="InterPro"/>
</dbReference>
<keyword evidence="9" id="KW-1185">Reference proteome</keyword>
<dbReference type="CDD" id="cd00067">
    <property type="entry name" value="GAL4"/>
    <property type="match status" value="1"/>
</dbReference>
<comment type="caution">
    <text evidence="8">The sequence shown here is derived from an EMBL/GenBank/DDBJ whole genome shotgun (WGS) entry which is preliminary data.</text>
</comment>
<sequence>MSTIKTHQTEVYLTDENNPSNSNPNLSHYQTNNNSINSSLSFISNHHTKNNELSTKRKISNFSQLVHQQTNRKPHNVLHRNKACLSCRARKTKCDAIKPTCSSCKRLGAGQEIECKYDQPPKWLQSVVKSKNHDQLSSGKEEEEETKKKVNELENKLELLEKKLSDLKLSIEFEKDQQQMIKSESKIIHHSDFIFLPSSFIEYPNLIMHANLPPPPPPSSYSFDPLNLLNTVDSPNLLIRQPDGHLDTIESQLRFQEEIMTIQSNPPLFSPTTPFFNPEPLQSTNNHPIEFDPSKHIWNLTPTCSSSSPASSSSSPISITPTELLEPGWPSHLPNRSTLKLLCRTVFSRPLSPFSLLDPAHLLSTIEKSPLDPNFPDLGLLHALSAIGTHYLIATDHSNHNLLRSLNNPNYHSQLASDLLSSKLAQLTNAYTHHNLNQVAEGGMMLSQYCSIMGKPLELWKWLGFSIRICTLLGYNESIVEEEERKNDQNDGISLWEDKVVFNQANEGGNKYHSKLMWWYLYCCERVCAGAGGFSKSISEQDCKIDLMGTFNTSLNQFLNHPEFFVNHENHSGPLQLLIKASCLLGKVTSFGYRKSHPSMTSYESELERTHISSLLESFFNSIPAKYQNPFQPNRYGIFDSCLLSAHATAHSAIIELNEDFVKSINLEDIYFNKCIKSSRILLNWFNFVNLEFPSVDIGIMLCCNSSLVFALTVALRTQCRLIGFLDTLAKFNEAEILRLEVKKVIKRLQRSRALPMAGKSIVLINELLAHPSILFPRTCKKLDLHSPGPSRFTLMKAL</sequence>
<gene>
    <name evidence="8" type="ORF">CROQUDRAFT_660108</name>
</gene>
<evidence type="ECO:0000313" key="9">
    <source>
        <dbReference type="Proteomes" id="UP000886653"/>
    </source>
</evidence>
<dbReference type="CDD" id="cd12148">
    <property type="entry name" value="fungal_TF_MHR"/>
    <property type="match status" value="1"/>
</dbReference>
<dbReference type="InterPro" id="IPR050815">
    <property type="entry name" value="TF_fung"/>
</dbReference>
<dbReference type="OrthoDB" id="39175at2759"/>
<keyword evidence="2" id="KW-0479">Metal-binding</keyword>
<dbReference type="GO" id="GO:0008270">
    <property type="term" value="F:zinc ion binding"/>
    <property type="evidence" value="ECO:0007669"/>
    <property type="project" value="InterPro"/>
</dbReference>
<dbReference type="InterPro" id="IPR036864">
    <property type="entry name" value="Zn2-C6_fun-type_DNA-bd_sf"/>
</dbReference>
<feature type="region of interest" description="Disordered" evidence="6">
    <location>
        <begin position="1"/>
        <end position="33"/>
    </location>
</feature>
<dbReference type="SUPFAM" id="SSF57701">
    <property type="entry name" value="Zn2/Cys6 DNA-binding domain"/>
    <property type="match status" value="1"/>
</dbReference>
<dbReference type="InterPro" id="IPR007219">
    <property type="entry name" value="XnlR_reg_dom"/>
</dbReference>
<evidence type="ECO:0000256" key="6">
    <source>
        <dbReference type="SAM" id="MobiDB-lite"/>
    </source>
</evidence>
<dbReference type="InterPro" id="IPR001138">
    <property type="entry name" value="Zn2Cys6_DnaBD"/>
</dbReference>
<feature type="domain" description="Zn(2)-C6 fungal-type" evidence="7">
    <location>
        <begin position="83"/>
        <end position="117"/>
    </location>
</feature>
<dbReference type="Gene3D" id="4.10.240.10">
    <property type="entry name" value="Zn(2)-C6 fungal-type DNA-binding domain"/>
    <property type="match status" value="1"/>
</dbReference>
<dbReference type="GO" id="GO:0006351">
    <property type="term" value="P:DNA-templated transcription"/>
    <property type="evidence" value="ECO:0007669"/>
    <property type="project" value="InterPro"/>
</dbReference>
<dbReference type="GO" id="GO:0005634">
    <property type="term" value="C:nucleus"/>
    <property type="evidence" value="ECO:0007669"/>
    <property type="project" value="UniProtKB-SubCell"/>
</dbReference>
<evidence type="ECO:0000256" key="4">
    <source>
        <dbReference type="ARBA" id="ARBA00023163"/>
    </source>
</evidence>
<evidence type="ECO:0000256" key="5">
    <source>
        <dbReference type="ARBA" id="ARBA00023242"/>
    </source>
</evidence>
<dbReference type="PANTHER" id="PTHR47338">
    <property type="entry name" value="ZN(II)2CYS6 TRANSCRIPTION FACTOR (EUROFUNG)-RELATED"/>
    <property type="match status" value="1"/>
</dbReference>
<organism evidence="8 9">
    <name type="scientific">Cronartium quercuum f. sp. fusiforme G11</name>
    <dbReference type="NCBI Taxonomy" id="708437"/>
    <lineage>
        <taxon>Eukaryota</taxon>
        <taxon>Fungi</taxon>
        <taxon>Dikarya</taxon>
        <taxon>Basidiomycota</taxon>
        <taxon>Pucciniomycotina</taxon>
        <taxon>Pucciniomycetes</taxon>
        <taxon>Pucciniales</taxon>
        <taxon>Coleosporiaceae</taxon>
        <taxon>Cronartium</taxon>
    </lineage>
</organism>
<dbReference type="PROSITE" id="PS50048">
    <property type="entry name" value="ZN2_CY6_FUNGAL_2"/>
    <property type="match status" value="1"/>
</dbReference>
<dbReference type="EMBL" id="MU167297">
    <property type="protein sequence ID" value="KAG0144331.1"/>
    <property type="molecule type" value="Genomic_DNA"/>
</dbReference>
<dbReference type="Proteomes" id="UP000886653">
    <property type="component" value="Unassembled WGS sequence"/>
</dbReference>